<reference evidence="2 3" key="1">
    <citation type="submission" date="2018-06" db="EMBL/GenBank/DDBJ databases">
        <title>Noncontiguous genome sequence of Ruminococcaceae bacterium ASD2818.</title>
        <authorList>
            <person name="Chaplin A.V."/>
            <person name="Sokolova S.R."/>
            <person name="Kochetkova T.O."/>
            <person name="Goltsov A.Y."/>
            <person name="Trofimov D.Y."/>
            <person name="Efimov B.A."/>
        </authorList>
    </citation>
    <scope>NUCLEOTIDE SEQUENCE [LARGE SCALE GENOMIC DNA]</scope>
    <source>
        <strain evidence="2 3">ASD2818</strain>
    </source>
</reference>
<proteinExistence type="predicted"/>
<evidence type="ECO:0000313" key="3">
    <source>
        <dbReference type="Proteomes" id="UP000249377"/>
    </source>
</evidence>
<keyword evidence="3" id="KW-1185">Reference proteome</keyword>
<accession>A0A328U7G3</accession>
<comment type="caution">
    <text evidence="2">The sequence shown here is derived from an EMBL/GenBank/DDBJ whole genome shotgun (WGS) entry which is preliminary data.</text>
</comment>
<dbReference type="EMBL" id="QLYR01000059">
    <property type="protein sequence ID" value="RAQ21491.1"/>
    <property type="molecule type" value="Genomic_DNA"/>
</dbReference>
<sequence>MKDKLTCSKCRKKDTSECPMAKAERTVTGEFSGFKTAFEDWEGCSRGEGRRMALQAIFQGKRGHRN</sequence>
<dbReference type="Proteomes" id="UP000249377">
    <property type="component" value="Unassembled WGS sequence"/>
</dbReference>
<dbReference type="EMBL" id="QLYR01000052">
    <property type="protein sequence ID" value="RAQ21499.1"/>
    <property type="molecule type" value="Genomic_DNA"/>
</dbReference>
<name>A0A328U7G3_9FIRM</name>
<dbReference type="AlphaFoldDB" id="A0A328U7G3"/>
<evidence type="ECO:0000313" key="2">
    <source>
        <dbReference type="EMBL" id="RAQ21499.1"/>
    </source>
</evidence>
<organism evidence="2 3">
    <name type="scientific">Hydrogeniiclostridium mannosilyticum</name>
    <dbReference type="NCBI Taxonomy" id="2764322"/>
    <lineage>
        <taxon>Bacteria</taxon>
        <taxon>Bacillati</taxon>
        <taxon>Bacillota</taxon>
        <taxon>Clostridia</taxon>
        <taxon>Eubacteriales</taxon>
        <taxon>Acutalibacteraceae</taxon>
        <taxon>Hydrogeniiclostridium</taxon>
    </lineage>
</organism>
<protein>
    <submittedName>
        <fullName evidence="2">Uncharacterized protein</fullName>
    </submittedName>
</protein>
<evidence type="ECO:0000313" key="1">
    <source>
        <dbReference type="EMBL" id="RAQ21491.1"/>
    </source>
</evidence>
<gene>
    <name evidence="2" type="ORF">DPQ25_14435</name>
    <name evidence="1" type="ORF">DPQ25_14470</name>
</gene>